<feature type="transmembrane region" description="Helical" evidence="8">
    <location>
        <begin position="50"/>
        <end position="73"/>
    </location>
</feature>
<keyword evidence="4 8" id="KW-0812">Transmembrane</keyword>
<evidence type="ECO:0000313" key="10">
    <source>
        <dbReference type="RefSeq" id="XP_032828149.1"/>
    </source>
</evidence>
<dbReference type="Pfam" id="PF00860">
    <property type="entry name" value="Xan_ur_permease"/>
    <property type="match status" value="1"/>
</dbReference>
<reference evidence="10" key="1">
    <citation type="submission" date="2025-08" db="UniProtKB">
        <authorList>
            <consortium name="RefSeq"/>
        </authorList>
    </citation>
    <scope>IDENTIFICATION</scope>
    <source>
        <tissue evidence="10">Sperm</tissue>
    </source>
</reference>
<feature type="transmembrane region" description="Helical" evidence="8">
    <location>
        <begin position="268"/>
        <end position="290"/>
    </location>
</feature>
<keyword evidence="6 8" id="KW-0472">Membrane</keyword>
<evidence type="ECO:0000313" key="9">
    <source>
        <dbReference type="Proteomes" id="UP001318040"/>
    </source>
</evidence>
<name>A0AAJ7U2S4_PETMA</name>
<dbReference type="GO" id="GO:0022857">
    <property type="term" value="F:transmembrane transporter activity"/>
    <property type="evidence" value="ECO:0007669"/>
    <property type="project" value="InterPro"/>
</dbReference>
<keyword evidence="5 8" id="KW-1133">Transmembrane helix</keyword>
<feature type="transmembrane region" description="Helical" evidence="8">
    <location>
        <begin position="514"/>
        <end position="534"/>
    </location>
</feature>
<organism evidence="9 10">
    <name type="scientific">Petromyzon marinus</name>
    <name type="common">Sea lamprey</name>
    <dbReference type="NCBI Taxonomy" id="7757"/>
    <lineage>
        <taxon>Eukaryota</taxon>
        <taxon>Metazoa</taxon>
        <taxon>Chordata</taxon>
        <taxon>Craniata</taxon>
        <taxon>Vertebrata</taxon>
        <taxon>Cyclostomata</taxon>
        <taxon>Hyperoartia</taxon>
        <taxon>Petromyzontiformes</taxon>
        <taxon>Petromyzontidae</taxon>
        <taxon>Petromyzon</taxon>
    </lineage>
</organism>
<dbReference type="InterPro" id="IPR006042">
    <property type="entry name" value="Xan_ur_permease"/>
</dbReference>
<evidence type="ECO:0000256" key="5">
    <source>
        <dbReference type="ARBA" id="ARBA00022989"/>
    </source>
</evidence>
<feature type="region of interest" description="Disordered" evidence="7">
    <location>
        <begin position="137"/>
        <end position="159"/>
    </location>
</feature>
<feature type="transmembrane region" description="Helical" evidence="8">
    <location>
        <begin position="446"/>
        <end position="464"/>
    </location>
</feature>
<dbReference type="Proteomes" id="UP001318040">
    <property type="component" value="Chromosome 48"/>
</dbReference>
<feature type="transmembrane region" description="Helical" evidence="8">
    <location>
        <begin position="206"/>
        <end position="224"/>
    </location>
</feature>
<comment type="similarity">
    <text evidence="2">Belongs to the nucleobase:cation symporter-2 (NCS2) (TC 2.A.40) family.</text>
</comment>
<sequence length="611" mass="63957">MPGVPGRGGDRQHPALKLPSVSSPPSVTPSSALAYSILDSPPWPLCMLLGLQHCVTAMGGLVAIPLLLSRFLCVPPGQPGDDVRSHLISTILFVSGMCTLLQATIGIRLPIVQGGTFTFVVPSVALLSLPEWRCERRGPRGGRPRRVRGGGWPPPGLNHTAASPTAISWQARICELQGAIMVASCFQMLLGCSGAMGWLLRLVGPLSIAPTVALIGLSLVRSAATSAGHHWGVACMTIALIVLFSQYLRDLHVPLLPAWRGGPRLKPLPIFKLFPVLLGMGLAWLVCHLLTVCGGLPDQPDAYGYLARTDLKAEAMGSAPWIYLPYPGQWGVPSVSAAGAVGMLAGVVSSVVESVGDYHACARLAGAPPPPRHAVNRGVALEGLGCLLAGAWGTGNGTTSYSENVAAIGITKVGSRSVVLSAGLWLLLLGVFGKAGALLACIPEPVIGGMLIVMFGVITAVGISNLQFADMNSPRNIFIAGFSLFVGLAVPAWLEQNPESITTGVPGLDQVIQVLLTTSTFVGGALGFILDNTVPGSSEERGLEAWRRAHGETDGSDASAYSPELRNCYDLPLDLSRLPRLARLCRVLPCCPSPALPPPLPPVDKDIPCDV</sequence>
<dbReference type="InterPro" id="IPR006043">
    <property type="entry name" value="NCS2"/>
</dbReference>
<keyword evidence="9" id="KW-1185">Reference proteome</keyword>
<feature type="transmembrane region" description="Helical" evidence="8">
    <location>
        <begin position="231"/>
        <end position="248"/>
    </location>
</feature>
<protein>
    <submittedName>
        <fullName evidence="10">LOW QUALITY PROTEIN: solute carrier family 23 member 1-like</fullName>
    </submittedName>
</protein>
<feature type="transmembrane region" description="Helical" evidence="8">
    <location>
        <begin position="418"/>
        <end position="440"/>
    </location>
</feature>
<dbReference type="AlphaFoldDB" id="A0AAJ7U2S4"/>
<feature type="transmembrane region" description="Helical" evidence="8">
    <location>
        <begin position="476"/>
        <end position="494"/>
    </location>
</feature>
<dbReference type="KEGG" id="pmrn:116952678"/>
<feature type="transmembrane region" description="Helical" evidence="8">
    <location>
        <begin position="85"/>
        <end position="105"/>
    </location>
</feature>
<evidence type="ECO:0000256" key="3">
    <source>
        <dbReference type="ARBA" id="ARBA00022448"/>
    </source>
</evidence>
<evidence type="ECO:0000256" key="2">
    <source>
        <dbReference type="ARBA" id="ARBA00008821"/>
    </source>
</evidence>
<comment type="subcellular location">
    <subcellularLocation>
        <location evidence="1">Membrane</location>
        <topology evidence="1">Multi-pass membrane protein</topology>
    </subcellularLocation>
</comment>
<dbReference type="PANTHER" id="PTHR11119">
    <property type="entry name" value="XANTHINE-URACIL / VITAMIN C PERMEASE FAMILY MEMBER"/>
    <property type="match status" value="1"/>
</dbReference>
<dbReference type="GO" id="GO:0005886">
    <property type="term" value="C:plasma membrane"/>
    <property type="evidence" value="ECO:0007669"/>
    <property type="project" value="UniProtKB-ARBA"/>
</dbReference>
<proteinExistence type="inferred from homology"/>
<evidence type="ECO:0000256" key="7">
    <source>
        <dbReference type="SAM" id="MobiDB-lite"/>
    </source>
</evidence>
<dbReference type="RefSeq" id="XP_032828149.1">
    <property type="nucleotide sequence ID" value="XM_032972258.1"/>
</dbReference>
<accession>A0AAJ7U2S4</accession>
<evidence type="ECO:0000256" key="4">
    <source>
        <dbReference type="ARBA" id="ARBA00022692"/>
    </source>
</evidence>
<gene>
    <name evidence="10" type="primary">LOC116952678</name>
</gene>
<feature type="region of interest" description="Disordered" evidence="7">
    <location>
        <begin position="1"/>
        <end position="26"/>
    </location>
</feature>
<evidence type="ECO:0000256" key="1">
    <source>
        <dbReference type="ARBA" id="ARBA00004141"/>
    </source>
</evidence>
<keyword evidence="3" id="KW-0813">Transport</keyword>
<evidence type="ECO:0000256" key="6">
    <source>
        <dbReference type="ARBA" id="ARBA00023136"/>
    </source>
</evidence>
<evidence type="ECO:0000256" key="8">
    <source>
        <dbReference type="SAM" id="Phobius"/>
    </source>
</evidence>
<dbReference type="PROSITE" id="PS01116">
    <property type="entry name" value="XANTH_URACIL_PERMASE"/>
    <property type="match status" value="1"/>
</dbReference>
<feature type="compositionally biased region" description="Basic residues" evidence="7">
    <location>
        <begin position="139"/>
        <end position="148"/>
    </location>
</feature>